<dbReference type="Gene3D" id="3.40.50.300">
    <property type="entry name" value="P-loop containing nucleotide triphosphate hydrolases"/>
    <property type="match status" value="1"/>
</dbReference>
<dbReference type="HAMAP" id="MF_00376">
    <property type="entry name" value="Dephospho_CoA_kinase"/>
    <property type="match status" value="1"/>
</dbReference>
<dbReference type="Pfam" id="PF01121">
    <property type="entry name" value="CoaE"/>
    <property type="match status" value="1"/>
</dbReference>
<sequence length="207" mass="23641">MKIIGLTGSIGTGKSSASEILNKEFDIPIIDADKISREAVEKGSRGLNKIENEFGKEFITENGELNRIKMGALVFSDEKARIKLNDIVHPEVTNRFNELVNKYRNQEEPYVVYDCPLLIEEKLTGFVDVVMLIYTSYDIQLKRVMLRDKISKEDAIKRIEAQMSPGEKIKFSDIVVNNDGNYSELKDNIKKVYQSKFSKNNTCINIH</sequence>
<dbReference type="GO" id="GO:0015937">
    <property type="term" value="P:coenzyme A biosynthetic process"/>
    <property type="evidence" value="ECO:0007669"/>
    <property type="project" value="UniProtKB-UniRule"/>
</dbReference>
<comment type="function">
    <text evidence="8">Catalyzes the phosphorylation of the 3'-hydroxyl group of dephosphocoenzyme A to form coenzyme A.</text>
</comment>
<accession>A0A3E3DZ25</accession>
<keyword evidence="7 8" id="KW-0173">Coenzyme A biosynthesis</keyword>
<evidence type="ECO:0000313" key="11">
    <source>
        <dbReference type="Proteomes" id="UP000261212"/>
    </source>
</evidence>
<dbReference type="UniPathway" id="UPA00241">
    <property type="reaction ID" value="UER00356"/>
</dbReference>
<keyword evidence="6 8" id="KW-0067">ATP-binding</keyword>
<comment type="catalytic activity">
    <reaction evidence="8">
        <text>3'-dephospho-CoA + ATP = ADP + CoA + H(+)</text>
        <dbReference type="Rhea" id="RHEA:18245"/>
        <dbReference type="ChEBI" id="CHEBI:15378"/>
        <dbReference type="ChEBI" id="CHEBI:30616"/>
        <dbReference type="ChEBI" id="CHEBI:57287"/>
        <dbReference type="ChEBI" id="CHEBI:57328"/>
        <dbReference type="ChEBI" id="CHEBI:456216"/>
        <dbReference type="EC" id="2.7.1.24"/>
    </reaction>
</comment>
<proteinExistence type="inferred from homology"/>
<comment type="similarity">
    <text evidence="1 8">Belongs to the CoaE family.</text>
</comment>
<dbReference type="GO" id="GO:0004140">
    <property type="term" value="F:dephospho-CoA kinase activity"/>
    <property type="evidence" value="ECO:0007669"/>
    <property type="project" value="UniProtKB-UniRule"/>
</dbReference>
<dbReference type="PANTHER" id="PTHR10695:SF46">
    <property type="entry name" value="BIFUNCTIONAL COENZYME A SYNTHASE-RELATED"/>
    <property type="match status" value="1"/>
</dbReference>
<dbReference type="EMBL" id="QUSM01000003">
    <property type="protein sequence ID" value="RGD74199.1"/>
    <property type="molecule type" value="Genomic_DNA"/>
</dbReference>
<organism evidence="10 11">
    <name type="scientific">Anaerofustis stercorihominis</name>
    <dbReference type="NCBI Taxonomy" id="214853"/>
    <lineage>
        <taxon>Bacteria</taxon>
        <taxon>Bacillati</taxon>
        <taxon>Bacillota</taxon>
        <taxon>Clostridia</taxon>
        <taxon>Eubacteriales</taxon>
        <taxon>Eubacteriaceae</taxon>
        <taxon>Anaerofustis</taxon>
    </lineage>
</organism>
<dbReference type="PROSITE" id="PS51219">
    <property type="entry name" value="DPCK"/>
    <property type="match status" value="1"/>
</dbReference>
<dbReference type="EC" id="2.7.1.24" evidence="8 9"/>
<dbReference type="AlphaFoldDB" id="A0A3E3DZ25"/>
<evidence type="ECO:0000256" key="6">
    <source>
        <dbReference type="ARBA" id="ARBA00022840"/>
    </source>
</evidence>
<name>A0A3E3DZ25_9FIRM</name>
<dbReference type="InterPro" id="IPR001977">
    <property type="entry name" value="Depp_CoAkinase"/>
</dbReference>
<dbReference type="CDD" id="cd02022">
    <property type="entry name" value="DPCK"/>
    <property type="match status" value="1"/>
</dbReference>
<keyword evidence="2 8" id="KW-0963">Cytoplasm</keyword>
<evidence type="ECO:0000256" key="1">
    <source>
        <dbReference type="ARBA" id="ARBA00009018"/>
    </source>
</evidence>
<evidence type="ECO:0000256" key="5">
    <source>
        <dbReference type="ARBA" id="ARBA00022777"/>
    </source>
</evidence>
<keyword evidence="5 8" id="KW-0418">Kinase</keyword>
<protein>
    <recommendedName>
        <fullName evidence="8 9">Dephospho-CoA kinase</fullName>
        <ecNumber evidence="8 9">2.7.1.24</ecNumber>
    </recommendedName>
    <alternativeName>
        <fullName evidence="8">Dephosphocoenzyme A kinase</fullName>
    </alternativeName>
</protein>
<dbReference type="FunFam" id="3.40.50.300:FF:000991">
    <property type="entry name" value="Dephospho-CoA kinase"/>
    <property type="match status" value="1"/>
</dbReference>
<dbReference type="PANTHER" id="PTHR10695">
    <property type="entry name" value="DEPHOSPHO-COA KINASE-RELATED"/>
    <property type="match status" value="1"/>
</dbReference>
<dbReference type="GO" id="GO:0005737">
    <property type="term" value="C:cytoplasm"/>
    <property type="evidence" value="ECO:0007669"/>
    <property type="project" value="UniProtKB-SubCell"/>
</dbReference>
<keyword evidence="4 8" id="KW-0547">Nucleotide-binding</keyword>
<gene>
    <name evidence="8" type="primary">coaE</name>
    <name evidence="10" type="ORF">DW687_05385</name>
</gene>
<dbReference type="Proteomes" id="UP000261212">
    <property type="component" value="Unassembled WGS sequence"/>
</dbReference>
<evidence type="ECO:0000256" key="3">
    <source>
        <dbReference type="ARBA" id="ARBA00022679"/>
    </source>
</evidence>
<evidence type="ECO:0000256" key="7">
    <source>
        <dbReference type="ARBA" id="ARBA00022993"/>
    </source>
</evidence>
<dbReference type="GO" id="GO:0005524">
    <property type="term" value="F:ATP binding"/>
    <property type="evidence" value="ECO:0007669"/>
    <property type="project" value="UniProtKB-UniRule"/>
</dbReference>
<dbReference type="NCBIfam" id="TIGR00152">
    <property type="entry name" value="dephospho-CoA kinase"/>
    <property type="match status" value="1"/>
</dbReference>
<dbReference type="GeneID" id="97999787"/>
<comment type="subcellular location">
    <subcellularLocation>
        <location evidence="8">Cytoplasm</location>
    </subcellularLocation>
</comment>
<dbReference type="RefSeq" id="WP_007049359.1">
    <property type="nucleotide sequence ID" value="NZ_CABKNJ010000005.1"/>
</dbReference>
<evidence type="ECO:0000256" key="9">
    <source>
        <dbReference type="NCBIfam" id="TIGR00152"/>
    </source>
</evidence>
<dbReference type="SUPFAM" id="SSF52540">
    <property type="entry name" value="P-loop containing nucleoside triphosphate hydrolases"/>
    <property type="match status" value="1"/>
</dbReference>
<evidence type="ECO:0000256" key="8">
    <source>
        <dbReference type="HAMAP-Rule" id="MF_00376"/>
    </source>
</evidence>
<comment type="pathway">
    <text evidence="8">Cofactor biosynthesis; coenzyme A biosynthesis; CoA from (R)-pantothenate: step 5/5.</text>
</comment>
<keyword evidence="3 8" id="KW-0808">Transferase</keyword>
<reference evidence="10 11" key="1">
    <citation type="submission" date="2018-08" db="EMBL/GenBank/DDBJ databases">
        <title>A genome reference for cultivated species of the human gut microbiota.</title>
        <authorList>
            <person name="Zou Y."/>
            <person name="Xue W."/>
            <person name="Luo G."/>
        </authorList>
    </citation>
    <scope>NUCLEOTIDE SEQUENCE [LARGE SCALE GENOMIC DNA]</scope>
    <source>
        <strain evidence="10 11">AM25-6</strain>
    </source>
</reference>
<dbReference type="InterPro" id="IPR027417">
    <property type="entry name" value="P-loop_NTPase"/>
</dbReference>
<evidence type="ECO:0000256" key="2">
    <source>
        <dbReference type="ARBA" id="ARBA00022490"/>
    </source>
</evidence>
<evidence type="ECO:0000256" key="4">
    <source>
        <dbReference type="ARBA" id="ARBA00022741"/>
    </source>
</evidence>
<feature type="binding site" evidence="8">
    <location>
        <begin position="11"/>
        <end position="16"/>
    </location>
    <ligand>
        <name>ATP</name>
        <dbReference type="ChEBI" id="CHEBI:30616"/>
    </ligand>
</feature>
<evidence type="ECO:0000313" key="10">
    <source>
        <dbReference type="EMBL" id="RGD74199.1"/>
    </source>
</evidence>
<comment type="caution">
    <text evidence="10">The sequence shown here is derived from an EMBL/GenBank/DDBJ whole genome shotgun (WGS) entry which is preliminary data.</text>
</comment>